<evidence type="ECO:0000256" key="1">
    <source>
        <dbReference type="SAM" id="MobiDB-lite"/>
    </source>
</evidence>
<sequence length="481" mass="50394">MAGPDAARAGAARPSARTAGDGAVPPRSAGRGVAPLAVLKALEPHGQAERGRGTPRSRPRPSYIPVYRRPAPLPGKLRPDAGRLLDSRWGAGPGQPGRGCAAGSEEARRQIRSQSSCNPEPRLQAARAEAGEWGGEQARLEEGGDWRREREEEGRRGGGWEGDPGWVEGAPRWGARGPQPPRAPGLLSGAPTLFLPASTLRQVREAGVWDLPDRGKDAGRSGRVGAPKEPGRGAGRSAGTRLDVSPADCAARADPSGLGGGWPQVDLPFPLPKSPKERVGGCVGALEHHKPHALPGARQARSRAEGVRRVGRPFPKCFPAPTGLRRACGPRGGARDKVASAPCRRPPASLSSATGDPNPHSVLGSLRRLPSRGSSKCSEPGIADFSFPVSPADASVSPIKGKEGRWATSGDIFDSPQEAGGCYWLLAGSGQICYQNTTQGPAQPPLPSEDSSVRKCCRTKTEKLQGAIQHWFSPGILSFCA</sequence>
<dbReference type="RefSeq" id="XP_070654252.1">
    <property type="nucleotide sequence ID" value="XM_070798151.1"/>
</dbReference>
<protein>
    <submittedName>
        <fullName evidence="3">Collagen alpha-2(I) chain-like</fullName>
    </submittedName>
</protein>
<keyword evidence="2" id="KW-1185">Reference proteome</keyword>
<reference evidence="3" key="1">
    <citation type="submission" date="2025-08" db="UniProtKB">
        <authorList>
            <consortium name="RefSeq"/>
        </authorList>
    </citation>
    <scope>IDENTIFICATION</scope>
    <source>
        <tissue evidence="3">Blood</tissue>
    </source>
</reference>
<feature type="compositionally biased region" description="Basic and acidic residues" evidence="1">
    <location>
        <begin position="42"/>
        <end position="52"/>
    </location>
</feature>
<evidence type="ECO:0000313" key="3">
    <source>
        <dbReference type="RefSeq" id="XP_070654252.1"/>
    </source>
</evidence>
<name>A0ABM4T2H3_BOSIN</name>
<proteinExistence type="predicted"/>
<feature type="compositionally biased region" description="Low complexity" evidence="1">
    <location>
        <begin position="1"/>
        <end position="20"/>
    </location>
</feature>
<feature type="region of interest" description="Disordered" evidence="1">
    <location>
        <begin position="328"/>
        <end position="362"/>
    </location>
</feature>
<gene>
    <name evidence="3" type="primary">LOC109565490</name>
</gene>
<dbReference type="Proteomes" id="UP001652663">
    <property type="component" value="Chromosome 11"/>
</dbReference>
<feature type="region of interest" description="Disordered" evidence="1">
    <location>
        <begin position="1"/>
        <end position="191"/>
    </location>
</feature>
<feature type="compositionally biased region" description="Basic and acidic residues" evidence="1">
    <location>
        <begin position="77"/>
        <end position="86"/>
    </location>
</feature>
<organism evidence="2 3">
    <name type="scientific">Bos indicus</name>
    <name type="common">Zebu</name>
    <dbReference type="NCBI Taxonomy" id="9915"/>
    <lineage>
        <taxon>Eukaryota</taxon>
        <taxon>Metazoa</taxon>
        <taxon>Chordata</taxon>
        <taxon>Craniata</taxon>
        <taxon>Vertebrata</taxon>
        <taxon>Euteleostomi</taxon>
        <taxon>Mammalia</taxon>
        <taxon>Eutheria</taxon>
        <taxon>Laurasiatheria</taxon>
        <taxon>Artiodactyla</taxon>
        <taxon>Ruminantia</taxon>
        <taxon>Pecora</taxon>
        <taxon>Bovidae</taxon>
        <taxon>Bovinae</taxon>
        <taxon>Bos</taxon>
    </lineage>
</organism>
<feature type="compositionally biased region" description="Basic and acidic residues" evidence="1">
    <location>
        <begin position="211"/>
        <end position="220"/>
    </location>
</feature>
<evidence type="ECO:0000313" key="2">
    <source>
        <dbReference type="Proteomes" id="UP001652663"/>
    </source>
</evidence>
<feature type="region of interest" description="Disordered" evidence="1">
    <location>
        <begin position="211"/>
        <end position="273"/>
    </location>
</feature>
<dbReference type="GeneID" id="109565490"/>
<accession>A0ABM4T2H3</accession>
<feature type="compositionally biased region" description="Basic and acidic residues" evidence="1">
    <location>
        <begin position="138"/>
        <end position="158"/>
    </location>
</feature>